<feature type="non-terminal residue" evidence="2">
    <location>
        <position position="266"/>
    </location>
</feature>
<reference evidence="2" key="1">
    <citation type="journal article" date="2020" name="Stud. Mycol.">
        <title>101 Dothideomycetes genomes: a test case for predicting lifestyles and emergence of pathogens.</title>
        <authorList>
            <person name="Haridas S."/>
            <person name="Albert R."/>
            <person name="Binder M."/>
            <person name="Bloem J."/>
            <person name="Labutti K."/>
            <person name="Salamov A."/>
            <person name="Andreopoulos B."/>
            <person name="Baker S."/>
            <person name="Barry K."/>
            <person name="Bills G."/>
            <person name="Bluhm B."/>
            <person name="Cannon C."/>
            <person name="Castanera R."/>
            <person name="Culley D."/>
            <person name="Daum C."/>
            <person name="Ezra D."/>
            <person name="Gonzalez J."/>
            <person name="Henrissat B."/>
            <person name="Kuo A."/>
            <person name="Liang C."/>
            <person name="Lipzen A."/>
            <person name="Lutzoni F."/>
            <person name="Magnuson J."/>
            <person name="Mondo S."/>
            <person name="Nolan M."/>
            <person name="Ohm R."/>
            <person name="Pangilinan J."/>
            <person name="Park H.-J."/>
            <person name="Ramirez L."/>
            <person name="Alfaro M."/>
            <person name="Sun H."/>
            <person name="Tritt A."/>
            <person name="Yoshinaga Y."/>
            <person name="Zwiers L.-H."/>
            <person name="Turgeon B."/>
            <person name="Goodwin S."/>
            <person name="Spatafora J."/>
            <person name="Crous P."/>
            <person name="Grigoriev I."/>
        </authorList>
    </citation>
    <scope>NUCLEOTIDE SEQUENCE</scope>
    <source>
        <strain evidence="2">CBS 116435</strain>
    </source>
</reference>
<dbReference type="Pfam" id="PF20411">
    <property type="entry name" value="DUF6697"/>
    <property type="match status" value="1"/>
</dbReference>
<feature type="non-terminal residue" evidence="2">
    <location>
        <position position="1"/>
    </location>
</feature>
<comment type="caution">
    <text evidence="2">The sequence shown here is derived from an EMBL/GenBank/DDBJ whole genome shotgun (WGS) entry which is preliminary data.</text>
</comment>
<dbReference type="InterPro" id="IPR046520">
    <property type="entry name" value="DUF6697"/>
</dbReference>
<accession>A0A9P4QAA0</accession>
<gene>
    <name evidence="2" type="ORF">K431DRAFT_195722</name>
</gene>
<organism evidence="2 3">
    <name type="scientific">Polychaeton citri CBS 116435</name>
    <dbReference type="NCBI Taxonomy" id="1314669"/>
    <lineage>
        <taxon>Eukaryota</taxon>
        <taxon>Fungi</taxon>
        <taxon>Dikarya</taxon>
        <taxon>Ascomycota</taxon>
        <taxon>Pezizomycotina</taxon>
        <taxon>Dothideomycetes</taxon>
        <taxon>Dothideomycetidae</taxon>
        <taxon>Capnodiales</taxon>
        <taxon>Capnodiaceae</taxon>
        <taxon>Polychaeton</taxon>
    </lineage>
</organism>
<feature type="domain" description="DUF6697" evidence="1">
    <location>
        <begin position="23"/>
        <end position="264"/>
    </location>
</feature>
<evidence type="ECO:0000313" key="3">
    <source>
        <dbReference type="Proteomes" id="UP000799441"/>
    </source>
</evidence>
<sequence>WIPFGVRDLPDFAKPDITNGAETFTSDFIQRALEGKNWSPGFYYNPESQAAGYWLLNGDHEPFAPKVACQHGAKLTAFFNNTASAGAPEDEAYTNAAVFIRLTRSESGEYTYMGSYTSPRMSDKVGYDTMREHVPDSVLRYWASMLASSKKPDWCAKALVDHLWPMDDYAGPVPTDPVVESVDTTNLDGCSGLEARVQRGLEAWVHDLASWKKEVDMKATMLNEENLYKAFFAADADLEPGLRLWWEYLQCTGYDEELYRKLVAMK</sequence>
<dbReference type="OrthoDB" id="5427977at2759"/>
<protein>
    <recommendedName>
        <fullName evidence="1">DUF6697 domain-containing protein</fullName>
    </recommendedName>
</protein>
<dbReference type="EMBL" id="MU003782">
    <property type="protein sequence ID" value="KAF2722480.1"/>
    <property type="molecule type" value="Genomic_DNA"/>
</dbReference>
<evidence type="ECO:0000313" key="2">
    <source>
        <dbReference type="EMBL" id="KAF2722480.1"/>
    </source>
</evidence>
<dbReference type="Proteomes" id="UP000799441">
    <property type="component" value="Unassembled WGS sequence"/>
</dbReference>
<name>A0A9P4QAA0_9PEZI</name>
<evidence type="ECO:0000259" key="1">
    <source>
        <dbReference type="Pfam" id="PF20411"/>
    </source>
</evidence>
<proteinExistence type="predicted"/>
<keyword evidence="3" id="KW-1185">Reference proteome</keyword>
<dbReference type="AlphaFoldDB" id="A0A9P4QAA0"/>